<evidence type="ECO:0000256" key="1">
    <source>
        <dbReference type="SAM" id="MobiDB-lite"/>
    </source>
</evidence>
<feature type="region of interest" description="Disordered" evidence="1">
    <location>
        <begin position="1116"/>
        <end position="1143"/>
    </location>
</feature>
<name>A0A372LP61_9BACI</name>
<accession>A0A372LP61</accession>
<dbReference type="AlphaFoldDB" id="A0A372LP61"/>
<dbReference type="RefSeq" id="WP_117326545.1">
    <property type="nucleotide sequence ID" value="NZ_QVTE01000026.1"/>
</dbReference>
<comment type="caution">
    <text evidence="2">The sequence shown here is derived from an EMBL/GenBank/DDBJ whole genome shotgun (WGS) entry which is preliminary data.</text>
</comment>
<dbReference type="OrthoDB" id="2351076at2"/>
<keyword evidence="3" id="KW-1185">Reference proteome</keyword>
<evidence type="ECO:0000313" key="2">
    <source>
        <dbReference type="EMBL" id="RFU69337.1"/>
    </source>
</evidence>
<protein>
    <recommendedName>
        <fullName evidence="4">Flagellar hook-length control protein-like C-terminal domain-containing protein</fullName>
    </recommendedName>
</protein>
<gene>
    <name evidence="2" type="ORF">D0469_09670</name>
</gene>
<dbReference type="Proteomes" id="UP000264541">
    <property type="component" value="Unassembled WGS sequence"/>
</dbReference>
<reference evidence="2 3" key="1">
    <citation type="submission" date="2018-08" db="EMBL/GenBank/DDBJ databases">
        <title>Bacillus chawlae sp. nov., Bacillus glennii sp. nov., and Bacillus saganii sp. nov. Isolated from the Vehicle Assembly Building at Kennedy Space Center where the Viking Spacecraft were Assembled.</title>
        <authorList>
            <person name="Seuylemezian A."/>
            <person name="Vaishampayan P."/>
        </authorList>
    </citation>
    <scope>NUCLEOTIDE SEQUENCE [LARGE SCALE GENOMIC DNA]</scope>
    <source>
        <strain evidence="2 3">V47-23a</strain>
    </source>
</reference>
<proteinExistence type="predicted"/>
<dbReference type="EMBL" id="QVTE01000026">
    <property type="protein sequence ID" value="RFU69337.1"/>
    <property type="molecule type" value="Genomic_DNA"/>
</dbReference>
<organism evidence="2 3">
    <name type="scientific">Peribacillus saganii</name>
    <dbReference type="NCBI Taxonomy" id="2303992"/>
    <lineage>
        <taxon>Bacteria</taxon>
        <taxon>Bacillati</taxon>
        <taxon>Bacillota</taxon>
        <taxon>Bacilli</taxon>
        <taxon>Bacillales</taxon>
        <taxon>Bacillaceae</taxon>
        <taxon>Peribacillus</taxon>
    </lineage>
</organism>
<evidence type="ECO:0008006" key="4">
    <source>
        <dbReference type="Google" id="ProtNLM"/>
    </source>
</evidence>
<sequence length="1143" mass="127585">MQIINNGLIKQIQTTEDKLKPTVGDIISITIKERINNGEAVANLRGVEATVRFEGSVPSSDKVLVEITQQPKEGPVYVKQVATGVVSNSAGDTVSKPNIDSLNNELKQGVAPFVSRDIPLSKEAINTIQNYIKTGSGSVEQKIETLKIIAQKNIEVTSTNIKAVHEALNGEPLSSSLKKIAKGLDVTVESLNKESSTAKNTINTMKVVEDFRVLKEKAVQEPNLSKAIIQVKEATKIPDLPQRAVEKIERAIREAVQLQQVGRTPQARTKLTEALTQVEQDLQAEEPLPAARPSEAIRAVKEKVSQEPILSKAIDQVKETVNTQNLPQKTVEKVERAIREAVQLQQVGRTAQARTQLTEALTQVEQDVQGEEPLPAARPSEAIRAVKEKVSQEPILSKAIDQVKETVKALDLPQKAVEKVEQAIREAVQLQQVGRTAQARTQLTEVLTQVEQDVQAEEPLPAARPSEDIRSVKEKVSQEPILSKAIDQVKEMVNTQNLPQKAVEKVERANRETVQLQQVGRTAQARTQLTEALTQVEQDLQSEELPTARPSEAIRAAKEKVSQEPILSKAIDQVNELLKSSDLTPKAVEKVERANREAVQLQQISQTAQARTHLTDVLNQVEPGNQAEDSRFASIKPMQTEGQSTQASENMGLHKQNDESGFSHLVKDLLKDVQKEPSFNKVLEKMNELISKNPLNQHIDELKNAHDKAGQLNQQGRELAARREVSNAISKIDDVTPNQQSNTAETKVSELEQYLINEALQGLNLNSKDVIVTEITKKLSQMAIDFKKIKQDITKNLDNVSRMIENQKNIPPANIKQVLDSTIHKLQTAILKSDFLLYTDMVTEKKLLTASSQLTEARKLLEKGNVTEANQLVKDVKANLEKIIFKPSDVKVKHFISDQSFLEPFSPKQISNLLDQTVRPFPDQEPSARHMYEMVRKLGLTHENDSAHAFISKQGNFDDFQEQENLKSVLLKMMKNEELKPAVHQQVEQAVNNITGQQLLNKQDPAGMQNLFFQLPYLIDKQIENVKIFVNSRKEGEKVDWENCSLYFVLETKKMGDIGVLLNSTDRNLSITFKSNKTELDKKVDSFTEITKERFQEIGYHLTSLGVKKLAGEKESNLNDKTESNGGSRLTPAFSEKGYDFTI</sequence>
<evidence type="ECO:0000313" key="3">
    <source>
        <dbReference type="Proteomes" id="UP000264541"/>
    </source>
</evidence>